<sequence length="1403" mass="158781">MEEIITTISEDLGFKSLGAKVILPPFPNEKLPLASLNDFKINNEAGLFVATCSNQVIFGDLQKLRDFILSENDTKNDLSSYNLTILNDIIEDDNDNIISVDILYHTKQIVVVTLYGKLFFIDFETPTTPNPSKQIDSDIKILKCLIIADTLYYIDSNHSLKCFQLLIQDDSQMLISDNVADFDKTLNTNELVVLTRNDCKLQFYHILRGTLSLERTLDLPEEIISTIQENDDDDECISLNVVTLYHKQYLLVFGNSPNPNNDGDDDNIEVVYNHRTYMVKFDSDNKATYYETFDLAPAFGIIKRVPSIYNILLPDLVDNISNFNIITSSCSTELSIWDSNEIVQPDQDSERAVLPISKETDNDTCPVGMALDYSTVGSITEPCSGVDSVDKLPLIYVLNNEGRLQIWGFYHSHAIKQKTFHVEKVASFFKDQNVMVLPDTIEEKQGERDVDTTNSNRSDESSIFTKKDDRNTVITTNEGVRESVLQTEPDLTTSNNDDITNSMGSFSFGQTDNSNNSTDIQKPAFSFGSLTFGNSTDSSFKIMDHVESNKPVFGSSTFNQNNNNNPSNNKTSAFGVPSFNQSSKNGSNSTMETIFGKSAFGKPLFGQLEVGSTYSLATESVFGKPAFGKPSFRQSDGESTNNVTTEFVFGKPVFGNFSFNDMEFDKSPFASIANKKSPFANLSNKESPFASIANKESPLANLSNKEPLFANTTDKGSVSKSLEESRNQISEQKYDFSQTDNIENTKKSISDDEKVKEEILNHSMSEPNDDLSDSTIEQTPSVSLQKNESNFSLSAFTSSLKKTANIPTSNFTNINFGQFSNNNTEKSSSPFASFADDLKKPNTPSFSFSNLNISNDEKKGQEEEPNNCKIDENKNNGLLSDKINQDSEVEEKDAVSTFGDNKDKVEDKIISKISNIDEISKSDLKCEQRDERTNDGAKIKEPTNVDNEANELSSDLINKKIMEEKQPIETNIKGPNTVEKDNEVSETANQLKVNDEREDTKIVLDKDDHLDKKDNEVDGQTSFSTVEISTEISKDRKRSENVVVKNKEDKNDGELIDKPETKISEILKEKIDGVKKSHLVDKCVDTTIQSVSQQIQTEPIEYKDSSIQMKEFTSQSCQTDEIKYETFQMKSFEEDENYLAEIYIPLSLGQYYTNANILNIPYASANKTMKLFESTYQQVNAEFQVLEDNLKSMKRFFEDQTTINLEQRTEQSVGNKYTWRIPEVKQLFKIVQKRQLKIDERSKDINELEAKIFMFKKKECHILLQQRDEIKERYSQIDYLKTEVLNNQYAPLSYHQNSLKKILREKMLNLDKQSEEISQCLYISKLFVNYLTDPLNTDIRSLLMSAEYFDVSNKLKPKSVNINTVSKIGRDQIQSLNVVQVGLDINAKKQMGKFFKELHSQKL</sequence>
<feature type="compositionally biased region" description="Basic and acidic residues" evidence="4">
    <location>
        <begin position="743"/>
        <end position="760"/>
    </location>
</feature>
<gene>
    <name evidence="6" type="ORF">RI543_003124</name>
</gene>
<comment type="caution">
    <text evidence="6">The sequence shown here is derived from an EMBL/GenBank/DDBJ whole genome shotgun (WGS) entry which is preliminary data.</text>
</comment>
<feature type="region of interest" description="Disordered" evidence="4">
    <location>
        <begin position="440"/>
        <end position="498"/>
    </location>
</feature>
<protein>
    <recommendedName>
        <fullName evidence="5">Nucleoporin Nup159/Nup146 N-terminal domain-containing protein</fullName>
    </recommendedName>
</protein>
<dbReference type="Gene3D" id="2.130.10.10">
    <property type="entry name" value="YVTN repeat-like/Quinoprotein amine dehydrogenase"/>
    <property type="match status" value="1"/>
</dbReference>
<dbReference type="InterPro" id="IPR015943">
    <property type="entry name" value="WD40/YVTN_repeat-like_dom_sf"/>
</dbReference>
<keyword evidence="2" id="KW-0813">Transport</keyword>
<dbReference type="SUPFAM" id="SSF117289">
    <property type="entry name" value="Nucleoporin domain"/>
    <property type="match status" value="1"/>
</dbReference>
<dbReference type="EMBL" id="JAWIZZ010000047">
    <property type="protein sequence ID" value="KAK5779236.1"/>
    <property type="molecule type" value="Genomic_DNA"/>
</dbReference>
<organism evidence="6 7">
    <name type="scientific">Arxiozyma heterogenica</name>
    <dbReference type="NCBI Taxonomy" id="278026"/>
    <lineage>
        <taxon>Eukaryota</taxon>
        <taxon>Fungi</taxon>
        <taxon>Dikarya</taxon>
        <taxon>Ascomycota</taxon>
        <taxon>Saccharomycotina</taxon>
        <taxon>Saccharomycetes</taxon>
        <taxon>Saccharomycetales</taxon>
        <taxon>Saccharomycetaceae</taxon>
        <taxon>Arxiozyma</taxon>
    </lineage>
</organism>
<accession>A0AAN7ZXK4</accession>
<dbReference type="InterPro" id="IPR039462">
    <property type="entry name" value="Nup159/Nup146_N"/>
</dbReference>
<feature type="compositionally biased region" description="Polar residues" evidence="4">
    <location>
        <begin position="472"/>
        <end position="498"/>
    </location>
</feature>
<proteinExistence type="predicted"/>
<evidence type="ECO:0000256" key="1">
    <source>
        <dbReference type="ARBA" id="ARBA00004123"/>
    </source>
</evidence>
<feature type="compositionally biased region" description="Basic and acidic residues" evidence="4">
    <location>
        <begin position="441"/>
        <end position="471"/>
    </location>
</feature>
<comment type="subcellular location">
    <subcellularLocation>
        <location evidence="1">Nucleus</location>
    </subcellularLocation>
</comment>
<dbReference type="Proteomes" id="UP001306508">
    <property type="component" value="Unassembled WGS sequence"/>
</dbReference>
<evidence type="ECO:0000256" key="2">
    <source>
        <dbReference type="ARBA" id="ARBA00022448"/>
    </source>
</evidence>
<reference evidence="7" key="1">
    <citation type="submission" date="2023-07" db="EMBL/GenBank/DDBJ databases">
        <title>A draft genome of Kazachstania heterogenica Y-27499.</title>
        <authorList>
            <person name="Donic C."/>
            <person name="Kralova J.S."/>
            <person name="Fidel L."/>
            <person name="Ben-Dor S."/>
            <person name="Jung S."/>
        </authorList>
    </citation>
    <scope>NUCLEOTIDE SEQUENCE [LARGE SCALE GENOMIC DNA]</scope>
    <source>
        <strain evidence="7">Y27499</strain>
    </source>
</reference>
<keyword evidence="3" id="KW-0539">Nucleus</keyword>
<dbReference type="GO" id="GO:0005634">
    <property type="term" value="C:nucleus"/>
    <property type="evidence" value="ECO:0007669"/>
    <property type="project" value="UniProtKB-SubCell"/>
</dbReference>
<evidence type="ECO:0000313" key="7">
    <source>
        <dbReference type="Proteomes" id="UP001306508"/>
    </source>
</evidence>
<feature type="region of interest" description="Disordered" evidence="4">
    <location>
        <begin position="703"/>
        <end position="783"/>
    </location>
</feature>
<feature type="compositionally biased region" description="Polar residues" evidence="4">
    <location>
        <begin position="845"/>
        <end position="854"/>
    </location>
</feature>
<feature type="compositionally biased region" description="Polar residues" evidence="4">
    <location>
        <begin position="727"/>
        <end position="742"/>
    </location>
</feature>
<evidence type="ECO:0000256" key="3">
    <source>
        <dbReference type="ARBA" id="ARBA00023242"/>
    </source>
</evidence>
<feature type="compositionally biased region" description="Polar residues" evidence="4">
    <location>
        <begin position="773"/>
        <end position="783"/>
    </location>
</feature>
<evidence type="ECO:0000256" key="4">
    <source>
        <dbReference type="SAM" id="MobiDB-lite"/>
    </source>
</evidence>
<name>A0AAN7ZXK4_9SACH</name>
<feature type="compositionally biased region" description="Polar residues" evidence="4">
    <location>
        <begin position="703"/>
        <end position="720"/>
    </location>
</feature>
<dbReference type="Pfam" id="PF16755">
    <property type="entry name" value="Beta-prop_NUP159_NUP214"/>
    <property type="match status" value="1"/>
</dbReference>
<evidence type="ECO:0000313" key="6">
    <source>
        <dbReference type="EMBL" id="KAK5779236.1"/>
    </source>
</evidence>
<feature type="region of interest" description="Disordered" evidence="4">
    <location>
        <begin position="969"/>
        <end position="993"/>
    </location>
</feature>
<feature type="domain" description="Nucleoporin Nup159/Nup146 N-terminal" evidence="5">
    <location>
        <begin position="32"/>
        <end position="404"/>
    </location>
</feature>
<keyword evidence="7" id="KW-1185">Reference proteome</keyword>
<evidence type="ECO:0000259" key="5">
    <source>
        <dbReference type="Pfam" id="PF16755"/>
    </source>
</evidence>
<feature type="region of interest" description="Disordered" evidence="4">
    <location>
        <begin position="845"/>
        <end position="896"/>
    </location>
</feature>